<keyword evidence="2" id="KW-0472">Membrane</keyword>
<evidence type="ECO:0000256" key="2">
    <source>
        <dbReference type="SAM" id="Phobius"/>
    </source>
</evidence>
<name>A0A829HQR1_9MYCO</name>
<feature type="compositionally biased region" description="Basic and acidic residues" evidence="1">
    <location>
        <begin position="613"/>
        <end position="623"/>
    </location>
</feature>
<gene>
    <name evidence="3" type="ORF">J108_23405</name>
</gene>
<dbReference type="EMBL" id="ATFQ01000040">
    <property type="protein sequence ID" value="EPQ20963.1"/>
    <property type="molecule type" value="Genomic_DNA"/>
</dbReference>
<feature type="transmembrane region" description="Helical" evidence="2">
    <location>
        <begin position="371"/>
        <end position="393"/>
    </location>
</feature>
<feature type="transmembrane region" description="Helical" evidence="2">
    <location>
        <begin position="405"/>
        <end position="425"/>
    </location>
</feature>
<dbReference type="Proteomes" id="UP000014969">
    <property type="component" value="Unassembled WGS sequence"/>
</dbReference>
<feature type="compositionally biased region" description="Gly residues" evidence="1">
    <location>
        <begin position="593"/>
        <end position="602"/>
    </location>
</feature>
<sequence>MSVAMLAAPIRSWKPGDRAGLTPMEVFGYVWATRPRWQKTVVHAFWIVQTFGVLLFTFAPVAAAEGVDSILSFTGIPDSSGVRVADNMYIRADASALDWNGVLPEIHPERLGNIGTNVVGEFWVSLTKLIVGLGGWLVMAAKSAVFNKLFGEVFKAIGWSFHITLSSTPLMLMALSMATLVGVAMIAFGRIAAGRTTIVIAWLLGTVGLATARGLLGDLIAPQGWMTKVRTVADGFAGTLIRQGNALSSGTTVADQKYGTFVIALADALVRNPFQVWMLGRAVGSGNGITPAAAALGEDQRTDALCAAAWDAGMKSHSQAKLVTGLANNCPKDIVEHMTMFSSWDGLIIAGAAVLCMGVATWWAFCALKCLFYTIGTGAFAEVFIIVGLIPGWLRRFLGLVSIDFATQIISYALYTILSSVYVLVLGVCFKLQYKAFGVDFVIARIFITAVVMVLFFTLIRHWGKLYRQAIGLPGSGLASATAPVKAALGAAGAGAAFGLAGASAMGRAGGVGASAGGQVNNANTNSRIGSGMRAGMQAAAGAMSFAHPGAAALGAMAGGFGSAGLAAFGGGGGKSTASAEKDKGGLLTKSPGGSGAGGGRGSSAAQQAQSMRADREAADRIRGMTRPAGGPGGSTRPPAHGGNSGSGMVK</sequence>
<accession>A0A829HQR1</accession>
<keyword evidence="2" id="KW-0812">Transmembrane</keyword>
<feature type="transmembrane region" description="Helical" evidence="2">
    <location>
        <begin position="170"/>
        <end position="193"/>
    </location>
</feature>
<feature type="transmembrane region" description="Helical" evidence="2">
    <location>
        <begin position="437"/>
        <end position="460"/>
    </location>
</feature>
<feature type="transmembrane region" description="Helical" evidence="2">
    <location>
        <begin position="347"/>
        <end position="365"/>
    </location>
</feature>
<feature type="transmembrane region" description="Helical" evidence="2">
    <location>
        <begin position="199"/>
        <end position="221"/>
    </location>
</feature>
<keyword evidence="2" id="KW-1133">Transmembrane helix</keyword>
<feature type="region of interest" description="Disordered" evidence="1">
    <location>
        <begin position="572"/>
        <end position="651"/>
    </location>
</feature>
<dbReference type="RefSeq" id="WP_020724451.1">
    <property type="nucleotide sequence ID" value="NZ_ATFQ01000040.1"/>
</dbReference>
<evidence type="ECO:0000256" key="1">
    <source>
        <dbReference type="SAM" id="MobiDB-lite"/>
    </source>
</evidence>
<feature type="transmembrane region" description="Helical" evidence="2">
    <location>
        <begin position="44"/>
        <end position="63"/>
    </location>
</feature>
<dbReference type="AlphaFoldDB" id="A0A829HQR1"/>
<evidence type="ECO:0000313" key="4">
    <source>
        <dbReference type="Proteomes" id="UP000014969"/>
    </source>
</evidence>
<organism evidence="3 4">
    <name type="scientific">Mycobacteroides abscessus subsp. bolletii CRM-0020</name>
    <dbReference type="NCBI Taxonomy" id="1306401"/>
    <lineage>
        <taxon>Bacteria</taxon>
        <taxon>Bacillati</taxon>
        <taxon>Actinomycetota</taxon>
        <taxon>Actinomycetes</taxon>
        <taxon>Mycobacteriales</taxon>
        <taxon>Mycobacteriaceae</taxon>
        <taxon>Mycobacteroides</taxon>
        <taxon>Mycobacteroides abscessus</taxon>
    </lineage>
</organism>
<proteinExistence type="predicted"/>
<comment type="caution">
    <text evidence="3">The sequence shown here is derived from an EMBL/GenBank/DDBJ whole genome shotgun (WGS) entry which is preliminary data.</text>
</comment>
<reference evidence="3 4" key="1">
    <citation type="journal article" date="2013" name="Genome Announc.">
        <title>Genome Sequence of an Epidemic Isolate of Mycobacterium abscessus subsp. bolletii from Rio de Janeiro, Brazil.</title>
        <authorList>
            <person name="Davidson R.M."/>
            <person name="Reynolds P.R."/>
            <person name="Farias-Hesson E."/>
            <person name="Duarte R.S."/>
            <person name="Jackson M."/>
            <person name="Strong M."/>
        </authorList>
    </citation>
    <scope>NUCLEOTIDE SEQUENCE [LARGE SCALE GENOMIC DNA]</scope>
    <source>
        <strain evidence="3 4">CRM-0020</strain>
    </source>
</reference>
<protein>
    <submittedName>
        <fullName evidence="3">Uncharacterized protein</fullName>
    </submittedName>
</protein>
<evidence type="ECO:0000313" key="3">
    <source>
        <dbReference type="EMBL" id="EPQ20963.1"/>
    </source>
</evidence>